<keyword evidence="4" id="KW-0597">Phosphoprotein</keyword>
<dbReference type="Gene3D" id="3.40.640.10">
    <property type="entry name" value="Type I PLP-dependent aspartate aminotransferase-like (Major domain)"/>
    <property type="match status" value="1"/>
</dbReference>
<dbReference type="Pfam" id="PF02801">
    <property type="entry name" value="Ketoacyl-synt_C"/>
    <property type="match status" value="1"/>
</dbReference>
<dbReference type="Pfam" id="PF00698">
    <property type="entry name" value="Acyl_transf_1"/>
    <property type="match status" value="1"/>
</dbReference>
<reference evidence="10 11" key="1">
    <citation type="submission" date="2024-06" db="EMBL/GenBank/DDBJ databases">
        <authorList>
            <person name="Woo H."/>
        </authorList>
    </citation>
    <scope>NUCLEOTIDE SEQUENCE [LARGE SCALE GENOMIC DNA]</scope>
    <source>
        <strain evidence="10 11">Si-c</strain>
    </source>
</reference>
<dbReference type="Gene3D" id="3.40.47.10">
    <property type="match status" value="1"/>
</dbReference>
<dbReference type="InterPro" id="IPR049704">
    <property type="entry name" value="Aminotrans_3_PPA_site"/>
</dbReference>
<dbReference type="InterPro" id="IPR014043">
    <property type="entry name" value="Acyl_transferase_dom"/>
</dbReference>
<evidence type="ECO:0000256" key="7">
    <source>
        <dbReference type="SAM" id="MobiDB-lite"/>
    </source>
</evidence>
<dbReference type="InterPro" id="IPR005814">
    <property type="entry name" value="Aminotrans_3"/>
</dbReference>
<dbReference type="SUPFAM" id="SSF53383">
    <property type="entry name" value="PLP-dependent transferases"/>
    <property type="match status" value="1"/>
</dbReference>
<dbReference type="Gene3D" id="1.10.1200.10">
    <property type="entry name" value="ACP-like"/>
    <property type="match status" value="2"/>
</dbReference>
<evidence type="ECO:0000259" key="9">
    <source>
        <dbReference type="PROSITE" id="PS52004"/>
    </source>
</evidence>
<dbReference type="InterPro" id="IPR036736">
    <property type="entry name" value="ACP-like_sf"/>
</dbReference>
<dbReference type="SUPFAM" id="SSF53901">
    <property type="entry name" value="Thiolase-like"/>
    <property type="match status" value="1"/>
</dbReference>
<dbReference type="InterPro" id="IPR020841">
    <property type="entry name" value="PKS_Beta-ketoAc_synthase_dom"/>
</dbReference>
<dbReference type="InterPro" id="IPR014030">
    <property type="entry name" value="Ketoacyl_synth_N"/>
</dbReference>
<comment type="caution">
    <text evidence="10">The sequence shown here is derived from an EMBL/GenBank/DDBJ whole genome shotgun (WGS) entry which is preliminary data.</text>
</comment>
<evidence type="ECO:0000256" key="5">
    <source>
        <dbReference type="ARBA" id="ARBA00022679"/>
    </source>
</evidence>
<evidence type="ECO:0000256" key="4">
    <source>
        <dbReference type="ARBA" id="ARBA00022553"/>
    </source>
</evidence>
<dbReference type="Pfam" id="PF00550">
    <property type="entry name" value="PP-binding"/>
    <property type="match status" value="2"/>
</dbReference>
<dbReference type="PROSITE" id="PS00012">
    <property type="entry name" value="PHOSPHOPANTETHEINE"/>
    <property type="match status" value="1"/>
</dbReference>
<dbReference type="InterPro" id="IPR015422">
    <property type="entry name" value="PyrdxlP-dep_Trfase_small"/>
</dbReference>
<dbReference type="Gene3D" id="3.30.300.30">
    <property type="match status" value="1"/>
</dbReference>
<feature type="region of interest" description="Disordered" evidence="7">
    <location>
        <begin position="1683"/>
        <end position="1708"/>
    </location>
</feature>
<dbReference type="InterPro" id="IPR016039">
    <property type="entry name" value="Thiolase-like"/>
</dbReference>
<dbReference type="InterPro" id="IPR015421">
    <property type="entry name" value="PyrdxlP-dep_Trfase_major"/>
</dbReference>
<dbReference type="Gene3D" id="3.30.70.3290">
    <property type="match status" value="1"/>
</dbReference>
<feature type="domain" description="Ketosynthase family 3 (KS3)" evidence="9">
    <location>
        <begin position="809"/>
        <end position="1235"/>
    </location>
</feature>
<accession>A0ABV3QIL7</accession>
<dbReference type="InterPro" id="IPR025110">
    <property type="entry name" value="AMP-bd_C"/>
</dbReference>
<gene>
    <name evidence="10" type="ORF">ABQJ54_16605</name>
</gene>
<dbReference type="InterPro" id="IPR014031">
    <property type="entry name" value="Ketoacyl_synth_C"/>
</dbReference>
<dbReference type="InterPro" id="IPR016036">
    <property type="entry name" value="Malonyl_transacylase_ACP-bd"/>
</dbReference>
<dbReference type="PANTHER" id="PTHR43775:SF51">
    <property type="entry name" value="INACTIVE PHENOLPHTHIOCEROL SYNTHESIS POLYKETIDE SYNTHASE TYPE I PKS1-RELATED"/>
    <property type="match status" value="1"/>
</dbReference>
<dbReference type="Pfam" id="PF13193">
    <property type="entry name" value="AMP-binding_C"/>
    <property type="match status" value="1"/>
</dbReference>
<dbReference type="PROSITE" id="PS00606">
    <property type="entry name" value="KS3_1"/>
    <property type="match status" value="1"/>
</dbReference>
<comment type="cofactor">
    <cofactor evidence="1">
        <name>pyridoxal 5'-phosphate</name>
        <dbReference type="ChEBI" id="CHEBI:597326"/>
    </cofactor>
</comment>
<dbReference type="Gene3D" id="3.90.1150.10">
    <property type="entry name" value="Aspartate Aminotransferase, domain 1"/>
    <property type="match status" value="1"/>
</dbReference>
<dbReference type="SMART" id="SM00823">
    <property type="entry name" value="PKS_PP"/>
    <property type="match status" value="2"/>
</dbReference>
<dbReference type="InterPro" id="IPR000873">
    <property type="entry name" value="AMP-dep_synth/lig_dom"/>
</dbReference>
<evidence type="ECO:0000256" key="2">
    <source>
        <dbReference type="ARBA" id="ARBA00005194"/>
    </source>
</evidence>
<keyword evidence="5" id="KW-0808">Transferase</keyword>
<dbReference type="CDD" id="cd00833">
    <property type="entry name" value="PKS"/>
    <property type="match status" value="1"/>
</dbReference>
<dbReference type="PROSITE" id="PS00600">
    <property type="entry name" value="AA_TRANSFER_CLASS_3"/>
    <property type="match status" value="1"/>
</dbReference>
<dbReference type="SUPFAM" id="SSF52151">
    <property type="entry name" value="FabD/lysophospholipase-like"/>
    <property type="match status" value="1"/>
</dbReference>
<dbReference type="EMBL" id="JBFOHK010000005">
    <property type="protein sequence ID" value="MEW9573379.1"/>
    <property type="molecule type" value="Genomic_DNA"/>
</dbReference>
<dbReference type="SUPFAM" id="SSF56801">
    <property type="entry name" value="Acetyl-CoA synthetase-like"/>
    <property type="match status" value="1"/>
</dbReference>
<dbReference type="PROSITE" id="PS52004">
    <property type="entry name" value="KS3_2"/>
    <property type="match status" value="1"/>
</dbReference>
<dbReference type="InterPro" id="IPR009081">
    <property type="entry name" value="PP-bd_ACP"/>
</dbReference>
<dbReference type="PROSITE" id="PS50075">
    <property type="entry name" value="CARRIER"/>
    <property type="match status" value="2"/>
</dbReference>
<keyword evidence="6" id="KW-0663">Pyridoxal phosphate</keyword>
<dbReference type="PROSITE" id="PS00455">
    <property type="entry name" value="AMP_BINDING"/>
    <property type="match status" value="1"/>
</dbReference>
<evidence type="ECO:0000256" key="3">
    <source>
        <dbReference type="ARBA" id="ARBA00022450"/>
    </source>
</evidence>
<dbReference type="CDD" id="cd12117">
    <property type="entry name" value="A_NRPS_Srf_like"/>
    <property type="match status" value="1"/>
</dbReference>
<dbReference type="RefSeq" id="WP_367855438.1">
    <property type="nucleotide sequence ID" value="NZ_JBFOHK010000005.1"/>
</dbReference>
<dbReference type="Pfam" id="PF00202">
    <property type="entry name" value="Aminotran_3"/>
    <property type="match status" value="1"/>
</dbReference>
<dbReference type="Proteomes" id="UP001556220">
    <property type="component" value="Unassembled WGS sequence"/>
</dbReference>
<evidence type="ECO:0000313" key="11">
    <source>
        <dbReference type="Proteomes" id="UP001556220"/>
    </source>
</evidence>
<dbReference type="SMART" id="SM00825">
    <property type="entry name" value="PKS_KS"/>
    <property type="match status" value="1"/>
</dbReference>
<dbReference type="InterPro" id="IPR050091">
    <property type="entry name" value="PKS_NRPS_Biosynth_Enz"/>
</dbReference>
<dbReference type="InterPro" id="IPR015424">
    <property type="entry name" value="PyrdxlP-dep_Trfase"/>
</dbReference>
<dbReference type="Pfam" id="PF00109">
    <property type="entry name" value="ketoacyl-synt"/>
    <property type="match status" value="1"/>
</dbReference>
<dbReference type="SMART" id="SM00827">
    <property type="entry name" value="PKS_AT"/>
    <property type="match status" value="1"/>
</dbReference>
<feature type="domain" description="Carrier" evidence="8">
    <location>
        <begin position="1710"/>
        <end position="1788"/>
    </location>
</feature>
<evidence type="ECO:0000256" key="6">
    <source>
        <dbReference type="ARBA" id="ARBA00022898"/>
    </source>
</evidence>
<name>A0ABV3QIL7_9GAMM</name>
<dbReference type="SUPFAM" id="SSF47336">
    <property type="entry name" value="ACP-like"/>
    <property type="match status" value="2"/>
</dbReference>
<evidence type="ECO:0000259" key="8">
    <source>
        <dbReference type="PROSITE" id="PS50075"/>
    </source>
</evidence>
<dbReference type="PANTHER" id="PTHR43775">
    <property type="entry name" value="FATTY ACID SYNTHASE"/>
    <property type="match status" value="1"/>
</dbReference>
<dbReference type="InterPro" id="IPR010071">
    <property type="entry name" value="AA_adenyl_dom"/>
</dbReference>
<dbReference type="Gene3D" id="2.30.38.10">
    <property type="entry name" value="Luciferase, Domain 3"/>
    <property type="match status" value="1"/>
</dbReference>
<keyword evidence="11" id="KW-1185">Reference proteome</keyword>
<dbReference type="InterPro" id="IPR016035">
    <property type="entry name" value="Acyl_Trfase/lysoPLipase"/>
</dbReference>
<dbReference type="InterPro" id="IPR020806">
    <property type="entry name" value="PKS_PP-bd"/>
</dbReference>
<evidence type="ECO:0000313" key="10">
    <source>
        <dbReference type="EMBL" id="MEW9573379.1"/>
    </source>
</evidence>
<feature type="region of interest" description="Disordered" evidence="7">
    <location>
        <begin position="786"/>
        <end position="807"/>
    </location>
</feature>
<evidence type="ECO:0000256" key="1">
    <source>
        <dbReference type="ARBA" id="ARBA00001933"/>
    </source>
</evidence>
<dbReference type="Pfam" id="PF00501">
    <property type="entry name" value="AMP-binding"/>
    <property type="match status" value="1"/>
</dbReference>
<dbReference type="Gene3D" id="3.40.50.980">
    <property type="match status" value="2"/>
</dbReference>
<dbReference type="Gene3D" id="3.40.366.10">
    <property type="entry name" value="Malonyl-Coenzyme A Acyl Carrier Protein, domain 2"/>
    <property type="match status" value="1"/>
</dbReference>
<sequence>MTPGDTQNMDLLDVLPGQADGTGDVWQHRQYPLAPALATALADAMRRWPHGPAQWLSAALALVESRLTGADAVLATAWGALGVTQGSIEVPRTGSRNAWLETCVHAFDAPAGAPAHSVWLAHDDEAALACGDVSARLAWRLRLSDDAQLHADFRGSLDGASVDLLAGCVKRTLAAFGAAADCPLESIDVLDPAERQQLLVEWNATDVPRRAADTVHGLFAAVAREHADRVAVIDDRCSLTYAQLDRLAAGLAARLRGAGVARGAIVGVMLDRSVDAVVAILGVLKAGAAYLPLDMAYPTERVAFMLDDAEVRIVVTPRIERALPLADAIVRVSVAAGEQPGDPIATELDGEALAYVMYTSGSTGTPKGVEIRHRSIIRLVRDVDYIALGPDTRLLHAAPLGFDASTLEIWGALLNGGCVIVHDEGIPTGGGLARSITRHKVSTAFLTTALFNAIVDVDPRHLTGLRELFTGGEKVSVRHVRRALDALPGTAIVHPYGPTECTTFTTTHRIPRDLAPDARTIPIGRPIADTRLYVLNRRMELLPIGVVGELFVGGAGVARGYLRRPGLSAERFVPDPFGGAGERLYRTGDLVRYLPDGAIEFVGRMDGQVKIRGFRIETGEIEAVLARHRAIGACAVLAREDQPGRKRLVAYYVCTGAGATAQALRGYLGTSLPEFMVPACYVQLDALPLTTNGKLDRRALPAPDSSRPELAVPYVEPVGLLEQQACAVFGELLGLDRVGRDDNFFELGGDSLAAVRAVNQLGKLVSHELTIPMFFQGPTPAALAQAMAGNSEGTPAASGTPHDRRGADSEPVAIIAMAGRFPGADDVEAFWRNLCAGRESITYFGADELDPGIARAERDDPSYVAARGIVDGVENFDAAFFGIPPREAELMDPQQRIFLELCWECLERAGHAPGTHAGPVGVFGGMYHATYFQRHLSARPDLVDKLGAFQVMLANEKDFVATRVAHKLDLTGPAVSVNTACSTSLVAICQAFDALRAGRCTMALAGGASITCPPRSGYLAQEGTMLSPDGHTRSFDAEARGTVFSDGAAVVLLKRLSDAIADGDPIYALIRGGAVNNDGGGKASFMAPSSAGQAAVIAMAQADAGVDARSISYVEAHGTATPIGDPIEIEGLTSAFRRGTSDTGFCHVGSLKSNVGHMVIAAGVAGVIKTAFALAEQRIPPTLHFRAPNPGIDFANSPFVVNQQLLEWRSGSGPLRAGVSSFGVGGTNAHVVMEQAPAREPSDAADGSQLLLLSARTPTALAATAERLAAHLGTHPGENLADVAWTLAVGRKAFAHRAAVVVGDAAEAALRLAEVAAASVRSQAAQPADVVFLFPGQGSPYPGMGRALHAAEPAFREAFDACVAHAAEVADFDLRERVWSDDPAALLPTAVMQPAIFAMEYALAQWWLSLGVRPAAMLGHSVGEFVAATLAGVFELRDAMRLVTRRGALMQAQPEGAMLSVRLSRENVLACLPATLSLAVENAPAACVVAGPHADVAAFQAVLEQDGVACRPLRTSHAFHSAMMEPALAPFRAEVARVPRQAPRIPLVSTATGDWLGDDAAQSIDYWTRHLREPVRFSSALERVLDKPSRVLLEVGPHATLCSLARQQPLLRQQHIPALPSLGDAPQAEPMQLRQAAGELWRQGVAIDTARLDRRVQRRRVCLPSYPFERQRHWIDAPAAANAHEPLPPATTPEHHEGTPMPAPTVSSMDRQPRLIDQLKATFEDIAGIDLADADPASHFIELGLDSLMLTQVALQVSKTFAVQVSFRQLMGDCSSFAQLAALLDAQLPAEAPAAAATPVPTQAAQLAMPALPAITGAAPDGYVQQVIAQQMQLMAQQLALLGGAPLAPVAVPAPAAASPAPAAPIAAAARAVDEEAALAHTRYDVKKAFGAIARIDTGKFELTPRQQGRLDRFVERYVARTRKSKEYTQAHRPHMADPRVVNGFRPLLKEIVYQIVIERSKGAHLWDLDGNEYVDALNGFGMSLFGWQPDFVLDAVRRQLELGYEIGPQHPLAGEVAQLVCEVTGHERAALCNTGSEAVLGALRIARTVTGRETVVLFTGSYHGIVDEVIVRGTKKLRAVPAAPGILRNTAEHVLVLDYGTPESLEIIRTRAHELAAVLIEPVQSRRPDFRPVEFLREVRAITEASGTLCIFDEIVTGFRSHPGGTQALFGIRADLATYGKVVGGGYPIGVIAGRREYMDALDGGQWQYGDDSVPTVGVTYFAGTFVRHPLALAAAKAALEHLRHEGPALQERLNARTAAMADELNGFFVEVGAPIAVKQFASVWKTQFLEEHPLQDLLFAMMRSRGVHILDNFPCFFTTAHSEADFRQITEAYKASVLELQEAGFLPRNVPAAQTVMDAAKPPVPGARLGREPDGRPCWFVPNPEQPGKYLKVES</sequence>
<dbReference type="NCBIfam" id="TIGR01733">
    <property type="entry name" value="AA-adenyl-dom"/>
    <property type="match status" value="1"/>
</dbReference>
<dbReference type="InterPro" id="IPR020845">
    <property type="entry name" value="AMP-binding_CS"/>
</dbReference>
<proteinExistence type="predicted"/>
<dbReference type="InterPro" id="IPR001227">
    <property type="entry name" value="Ac_transferase_dom_sf"/>
</dbReference>
<dbReference type="InterPro" id="IPR045851">
    <property type="entry name" value="AMP-bd_C_sf"/>
</dbReference>
<keyword evidence="3" id="KW-0596">Phosphopantetheine</keyword>
<protein>
    <submittedName>
        <fullName evidence="10">Amino acid adenylation domain-containing protein</fullName>
    </submittedName>
</protein>
<dbReference type="SUPFAM" id="SSF55048">
    <property type="entry name" value="Probable ACP-binding domain of malonyl-CoA ACP transacylase"/>
    <property type="match status" value="1"/>
</dbReference>
<dbReference type="Gene3D" id="3.30.559.30">
    <property type="entry name" value="Nonribosomal peptide synthetase, condensation domain"/>
    <property type="match status" value="1"/>
</dbReference>
<comment type="pathway">
    <text evidence="2">Lipid metabolism; fatty acid biosynthesis.</text>
</comment>
<feature type="domain" description="Carrier" evidence="8">
    <location>
        <begin position="716"/>
        <end position="791"/>
    </location>
</feature>
<dbReference type="Pfam" id="PF22621">
    <property type="entry name" value="CurL-like_PKS_C"/>
    <property type="match status" value="1"/>
</dbReference>
<organism evidence="10 11">
    <name type="scientific">Rhodanobacter lycopersici</name>
    <dbReference type="NCBI Taxonomy" id="3162487"/>
    <lineage>
        <taxon>Bacteria</taxon>
        <taxon>Pseudomonadati</taxon>
        <taxon>Pseudomonadota</taxon>
        <taxon>Gammaproteobacteria</taxon>
        <taxon>Lysobacterales</taxon>
        <taxon>Rhodanobacteraceae</taxon>
        <taxon>Rhodanobacter</taxon>
    </lineage>
</organism>
<dbReference type="InterPro" id="IPR018201">
    <property type="entry name" value="Ketoacyl_synth_AS"/>
</dbReference>
<dbReference type="InterPro" id="IPR006162">
    <property type="entry name" value="Ppantetheine_attach_site"/>
</dbReference>